<dbReference type="GO" id="GO:0003677">
    <property type="term" value="F:DNA binding"/>
    <property type="evidence" value="ECO:0007669"/>
    <property type="project" value="UniProtKB-KW"/>
</dbReference>
<dbReference type="InterPro" id="IPR036864">
    <property type="entry name" value="Zn2-C6_fun-type_DNA-bd_sf"/>
</dbReference>
<evidence type="ECO:0000256" key="3">
    <source>
        <dbReference type="ARBA" id="ARBA00023015"/>
    </source>
</evidence>
<dbReference type="PROSITE" id="PS00463">
    <property type="entry name" value="ZN2_CY6_FUNGAL_1"/>
    <property type="match status" value="1"/>
</dbReference>
<dbReference type="GO" id="GO:0000981">
    <property type="term" value="F:DNA-binding transcription factor activity, RNA polymerase II-specific"/>
    <property type="evidence" value="ECO:0007669"/>
    <property type="project" value="InterPro"/>
</dbReference>
<dbReference type="STRING" id="1448320.A0A319DJL4"/>
<dbReference type="Gene3D" id="4.10.240.10">
    <property type="entry name" value="Zn(2)-C6 fungal-type DNA-binding domain"/>
    <property type="match status" value="1"/>
</dbReference>
<proteinExistence type="predicted"/>
<dbReference type="PROSITE" id="PS50048">
    <property type="entry name" value="ZN2_CY6_FUNGAL_2"/>
    <property type="match status" value="1"/>
</dbReference>
<dbReference type="GO" id="GO:0008270">
    <property type="term" value="F:zinc ion binding"/>
    <property type="evidence" value="ECO:0007669"/>
    <property type="project" value="InterPro"/>
</dbReference>
<keyword evidence="2" id="KW-0479">Metal-binding</keyword>
<dbReference type="Pfam" id="PF00172">
    <property type="entry name" value="Zn_clus"/>
    <property type="match status" value="1"/>
</dbReference>
<dbReference type="OrthoDB" id="4510210at2759"/>
<keyword evidence="3" id="KW-0805">Transcription regulation</keyword>
<keyword evidence="6" id="KW-0539">Nucleus</keyword>
<evidence type="ECO:0000256" key="5">
    <source>
        <dbReference type="ARBA" id="ARBA00023163"/>
    </source>
</evidence>
<evidence type="ECO:0000256" key="6">
    <source>
        <dbReference type="ARBA" id="ARBA00023242"/>
    </source>
</evidence>
<dbReference type="EMBL" id="KZ825829">
    <property type="protein sequence ID" value="PYH97074.1"/>
    <property type="molecule type" value="Genomic_DNA"/>
</dbReference>
<dbReference type="Proteomes" id="UP000247810">
    <property type="component" value="Unassembled WGS sequence"/>
</dbReference>
<dbReference type="CDD" id="cd00067">
    <property type="entry name" value="GAL4"/>
    <property type="match status" value="1"/>
</dbReference>
<evidence type="ECO:0000313" key="10">
    <source>
        <dbReference type="Proteomes" id="UP000247810"/>
    </source>
</evidence>
<sequence length="683" mass="77126">MEYARISCARCREVKRKCSRDLPKCRRCCSMGIECCYPQRKKRAVPEPVALTHPRDPHRTLFTRCRTLPVVGQLPLLAQSSPETRLAWQSSGLRLLDVYFSHFLPGTILFHQDRIRRRYLEGQLPTLVLHAMFAMASLFLGHARTPTHSFSHPPHEPDGMILDCRHHGRSWADDASYVASRQLQRPSLDTVRTMYNLTVYWFAVGQTEKFQICANMALQAARDLASESDRLPLDQSRSLRWCCFWTDMACRCFVLDDSFASPARLIDISDVAVGKMLPTQEPDSQLAPTLVEIQPTRAHEMLLKTVSLWRDVRWFIRNLDPAADATERWAALFALDSKVCSHYESFPASLREVKSGGREAPEMVLALQALYHQCRALPHLTMFMFLQQAPAPAEYKQMCARIATRHFNAFADTVTKFLSLGSANAAAAPPYVAYCAFLTASIHLSYLGLVSLPFTGEQDVSRTAMLKRWALSSLLLLRRLQCYWSSCQEMCRRLEPFCQTLGISLSDLHIHGRAIQEEFLHGFHLHKTQCSSPEREELESAMSSDMARIVQALDLSHPAYCGFRKLQSAAPAPITSADSPETFPNSPCDGCEIPAEVSHAVPLFDIQSTYEETVPEDMPTHESIAEQVSRKSTCRPASRPRTWIAARPPPSPTQPPVPMMMGFEPPNLLNIDPSRFWDDLGIS</sequence>
<evidence type="ECO:0000256" key="7">
    <source>
        <dbReference type="SAM" id="MobiDB-lite"/>
    </source>
</evidence>
<gene>
    <name evidence="9" type="ORF">BO71DRAFT_149401</name>
</gene>
<evidence type="ECO:0000256" key="2">
    <source>
        <dbReference type="ARBA" id="ARBA00022723"/>
    </source>
</evidence>
<reference evidence="9 10" key="1">
    <citation type="submission" date="2018-02" db="EMBL/GenBank/DDBJ databases">
        <title>The genomes of Aspergillus section Nigri reveals drivers in fungal speciation.</title>
        <authorList>
            <consortium name="DOE Joint Genome Institute"/>
            <person name="Vesth T.C."/>
            <person name="Nybo J."/>
            <person name="Theobald S."/>
            <person name="Brandl J."/>
            <person name="Frisvad J.C."/>
            <person name="Nielsen K.F."/>
            <person name="Lyhne E.K."/>
            <person name="Kogle M.E."/>
            <person name="Kuo A."/>
            <person name="Riley R."/>
            <person name="Clum A."/>
            <person name="Nolan M."/>
            <person name="Lipzen A."/>
            <person name="Salamov A."/>
            <person name="Henrissat B."/>
            <person name="Wiebenga A."/>
            <person name="De vries R.P."/>
            <person name="Grigoriev I.V."/>
            <person name="Mortensen U.H."/>
            <person name="Andersen M.R."/>
            <person name="Baker S.E."/>
        </authorList>
    </citation>
    <scope>NUCLEOTIDE SEQUENCE [LARGE SCALE GENOMIC DNA]</scope>
    <source>
        <strain evidence="9 10">CBS 707.79</strain>
    </source>
</reference>
<dbReference type="SUPFAM" id="SSF57701">
    <property type="entry name" value="Zn2/Cys6 DNA-binding domain"/>
    <property type="match status" value="1"/>
</dbReference>
<feature type="domain" description="Zn(2)-C6 fungal-type" evidence="8">
    <location>
        <begin position="7"/>
        <end position="37"/>
    </location>
</feature>
<dbReference type="GO" id="GO:0005634">
    <property type="term" value="C:nucleus"/>
    <property type="evidence" value="ECO:0007669"/>
    <property type="project" value="UniProtKB-SubCell"/>
</dbReference>
<keyword evidence="10" id="KW-1185">Reference proteome</keyword>
<keyword evidence="4" id="KW-0238">DNA-binding</keyword>
<accession>A0A319DJL4</accession>
<evidence type="ECO:0000256" key="1">
    <source>
        <dbReference type="ARBA" id="ARBA00004123"/>
    </source>
</evidence>
<evidence type="ECO:0000256" key="4">
    <source>
        <dbReference type="ARBA" id="ARBA00023125"/>
    </source>
</evidence>
<protein>
    <recommendedName>
        <fullName evidence="8">Zn(2)-C6 fungal-type domain-containing protein</fullName>
    </recommendedName>
</protein>
<dbReference type="InterPro" id="IPR001138">
    <property type="entry name" value="Zn2Cys6_DnaBD"/>
</dbReference>
<evidence type="ECO:0000259" key="8">
    <source>
        <dbReference type="PROSITE" id="PS50048"/>
    </source>
</evidence>
<dbReference type="PANTHER" id="PTHR47338:SF7">
    <property type="entry name" value="ZN(II)2CYS6 TRANSCRIPTION FACTOR (EUROFUNG)"/>
    <property type="match status" value="1"/>
</dbReference>
<feature type="region of interest" description="Disordered" evidence="7">
    <location>
        <begin position="616"/>
        <end position="656"/>
    </location>
</feature>
<name>A0A319DJL4_9EURO</name>
<keyword evidence="5" id="KW-0804">Transcription</keyword>
<dbReference type="InterPro" id="IPR050815">
    <property type="entry name" value="TF_fung"/>
</dbReference>
<evidence type="ECO:0000313" key="9">
    <source>
        <dbReference type="EMBL" id="PYH97074.1"/>
    </source>
</evidence>
<dbReference type="GO" id="GO:0009893">
    <property type="term" value="P:positive regulation of metabolic process"/>
    <property type="evidence" value="ECO:0007669"/>
    <property type="project" value="UniProtKB-ARBA"/>
</dbReference>
<feature type="compositionally biased region" description="Pro residues" evidence="7">
    <location>
        <begin position="647"/>
        <end position="656"/>
    </location>
</feature>
<dbReference type="VEuPathDB" id="FungiDB:BO71DRAFT_149401"/>
<dbReference type="PANTHER" id="PTHR47338">
    <property type="entry name" value="ZN(II)2CYS6 TRANSCRIPTION FACTOR (EUROFUNG)-RELATED"/>
    <property type="match status" value="1"/>
</dbReference>
<dbReference type="CDD" id="cd12148">
    <property type="entry name" value="fungal_TF_MHR"/>
    <property type="match status" value="1"/>
</dbReference>
<organism evidence="9 10">
    <name type="scientific">Aspergillus ellipticus CBS 707.79</name>
    <dbReference type="NCBI Taxonomy" id="1448320"/>
    <lineage>
        <taxon>Eukaryota</taxon>
        <taxon>Fungi</taxon>
        <taxon>Dikarya</taxon>
        <taxon>Ascomycota</taxon>
        <taxon>Pezizomycotina</taxon>
        <taxon>Eurotiomycetes</taxon>
        <taxon>Eurotiomycetidae</taxon>
        <taxon>Eurotiales</taxon>
        <taxon>Aspergillaceae</taxon>
        <taxon>Aspergillus</taxon>
        <taxon>Aspergillus subgen. Circumdati</taxon>
    </lineage>
</organism>
<dbReference type="AlphaFoldDB" id="A0A319DJL4"/>
<comment type="subcellular location">
    <subcellularLocation>
        <location evidence="1">Nucleus</location>
    </subcellularLocation>
</comment>